<dbReference type="Gene3D" id="3.30.559.70">
    <property type="entry name" value="Choline/Carnitine o-acyltransferase, domain 2"/>
    <property type="match status" value="1"/>
</dbReference>
<dbReference type="AlphaFoldDB" id="A0A0M3HM79"/>
<evidence type="ECO:0000259" key="1">
    <source>
        <dbReference type="Pfam" id="PF00755"/>
    </source>
</evidence>
<organism evidence="2 3">
    <name type="scientific">Ascaris lumbricoides</name>
    <name type="common">Giant roundworm</name>
    <dbReference type="NCBI Taxonomy" id="6252"/>
    <lineage>
        <taxon>Eukaryota</taxon>
        <taxon>Metazoa</taxon>
        <taxon>Ecdysozoa</taxon>
        <taxon>Nematoda</taxon>
        <taxon>Chromadorea</taxon>
        <taxon>Rhabditida</taxon>
        <taxon>Spirurina</taxon>
        <taxon>Ascaridomorpha</taxon>
        <taxon>Ascaridoidea</taxon>
        <taxon>Ascarididae</taxon>
        <taxon>Ascaris</taxon>
    </lineage>
</organism>
<accession>A0A0M3HM79</accession>
<sequence>MLVSPEQVHACLAMILSDATTKLKANECVGSLTSLNRDRWAEVSRILFDEKSLPLICF</sequence>
<protein>
    <submittedName>
        <fullName evidence="3">Carn_acyltransf domain-containing protein</fullName>
    </submittedName>
</protein>
<dbReference type="Pfam" id="PF00755">
    <property type="entry name" value="Carn_acyltransf"/>
    <property type="match status" value="1"/>
</dbReference>
<dbReference type="SUPFAM" id="SSF52777">
    <property type="entry name" value="CoA-dependent acyltransferases"/>
    <property type="match status" value="1"/>
</dbReference>
<dbReference type="InterPro" id="IPR042231">
    <property type="entry name" value="Cho/carn_acyl_trans_2"/>
</dbReference>
<proteinExistence type="predicted"/>
<reference evidence="3" key="1">
    <citation type="submission" date="2017-02" db="UniProtKB">
        <authorList>
            <consortium name="WormBaseParasite"/>
        </authorList>
    </citation>
    <scope>IDENTIFICATION</scope>
</reference>
<evidence type="ECO:0000313" key="3">
    <source>
        <dbReference type="WBParaSite" id="ALUE_0000262401-mRNA-1"/>
    </source>
</evidence>
<evidence type="ECO:0000313" key="2">
    <source>
        <dbReference type="Proteomes" id="UP000036681"/>
    </source>
</evidence>
<dbReference type="InterPro" id="IPR039551">
    <property type="entry name" value="Cho/carn_acyl_trans"/>
</dbReference>
<dbReference type="Proteomes" id="UP000036681">
    <property type="component" value="Unplaced"/>
</dbReference>
<keyword evidence="2" id="KW-1185">Reference proteome</keyword>
<dbReference type="WBParaSite" id="ALUE_0000262401-mRNA-1">
    <property type="protein sequence ID" value="ALUE_0000262401-mRNA-1"/>
    <property type="gene ID" value="ALUE_0000262401"/>
</dbReference>
<feature type="domain" description="Choline/carnitine acyltransferase" evidence="1">
    <location>
        <begin position="2"/>
        <end position="49"/>
    </location>
</feature>
<name>A0A0M3HM79_ASCLU</name>